<feature type="transmembrane region" description="Helical" evidence="7">
    <location>
        <begin position="441"/>
        <end position="461"/>
    </location>
</feature>
<gene>
    <name evidence="9" type="ORF">DNG_08090</name>
</gene>
<keyword evidence="2" id="KW-0813">Transport</keyword>
<dbReference type="Pfam" id="PF07690">
    <property type="entry name" value="MFS_1"/>
    <property type="match status" value="1"/>
</dbReference>
<feature type="compositionally biased region" description="Basic and acidic residues" evidence="6">
    <location>
        <begin position="1"/>
        <end position="15"/>
    </location>
</feature>
<dbReference type="GO" id="GO:0016020">
    <property type="term" value="C:membrane"/>
    <property type="evidence" value="ECO:0007669"/>
    <property type="project" value="UniProtKB-SubCell"/>
</dbReference>
<dbReference type="InterPro" id="IPR011701">
    <property type="entry name" value="MFS"/>
</dbReference>
<feature type="domain" description="Major facilitator superfamily (MFS) profile" evidence="8">
    <location>
        <begin position="51"/>
        <end position="466"/>
    </location>
</feature>
<feature type="transmembrane region" description="Helical" evidence="7">
    <location>
        <begin position="89"/>
        <end position="110"/>
    </location>
</feature>
<feature type="transmembrane region" description="Helical" evidence="7">
    <location>
        <begin position="212"/>
        <end position="232"/>
    </location>
</feature>
<dbReference type="EMBL" id="ONZQ02000012">
    <property type="protein sequence ID" value="SPO05403.1"/>
    <property type="molecule type" value="Genomic_DNA"/>
</dbReference>
<sequence>MDENKDIAVEQHESAPVDSQTASAKEVEGATTTVFDPEKETKLRRKIDRFIVPPVALLYLFCFIDRANIGNARLANLEVDLGLRNQDFNIILSMFYITYSLCEIPSILLCKYIGPGYFLPLATFGFGIVTIGTAFCKNKGQMIACRILLGVFESGMLPGVAYYLSRWYRHAELSFRLGMYMLMTPLSGAFGGLLASGILSLDRVGSLTQWRMIFAVEGIITSGVAFILLFLLTDSPLTARWLTSEEKELAISRVMSERVGQEEVLDKMNLAKIKNGFSNPIALVTAFIFFCGNVVVLGISFFLPTIIRTIYPGVTTVRQQLLTVPPYLVGAFFLLLVSWLATRYNTRQVFIFFSAPTVMAGYAILLSSMNANVRYAAIFLTASAAFFGGSLCNAQCSANTVSDTARSVAIGTNTLFGYLGGLVATWTYLPWDGPMYPIGNGLNLAVSGAIGVASIGGLIWMRVDNKRRDARTPAEKEELLMGMSRVEIGNLDWKHPDFRWKP</sequence>
<keyword evidence="5 7" id="KW-0472">Membrane</keyword>
<evidence type="ECO:0000259" key="8">
    <source>
        <dbReference type="PROSITE" id="PS50850"/>
    </source>
</evidence>
<feature type="region of interest" description="Disordered" evidence="6">
    <location>
        <begin position="1"/>
        <end position="23"/>
    </location>
</feature>
<feature type="transmembrane region" description="Helical" evidence="7">
    <location>
        <begin position="177"/>
        <end position="200"/>
    </location>
</feature>
<evidence type="ECO:0000256" key="2">
    <source>
        <dbReference type="ARBA" id="ARBA00022448"/>
    </source>
</evidence>
<feature type="transmembrane region" description="Helical" evidence="7">
    <location>
        <begin position="281"/>
        <end position="304"/>
    </location>
</feature>
<dbReference type="Proteomes" id="UP001187682">
    <property type="component" value="Unassembled WGS sequence"/>
</dbReference>
<feature type="transmembrane region" description="Helical" evidence="7">
    <location>
        <begin position="147"/>
        <end position="165"/>
    </location>
</feature>
<comment type="caution">
    <text evidence="9">The sequence shown here is derived from an EMBL/GenBank/DDBJ whole genome shotgun (WGS) entry which is preliminary data.</text>
</comment>
<dbReference type="FunFam" id="1.20.1250.20:FF:000018">
    <property type="entry name" value="MFS transporter permease"/>
    <property type="match status" value="1"/>
</dbReference>
<feature type="transmembrane region" description="Helical" evidence="7">
    <location>
        <begin position="117"/>
        <end position="135"/>
    </location>
</feature>
<name>A0AAE8N511_9PEZI</name>
<dbReference type="FunFam" id="1.20.1250.20:FF:000013">
    <property type="entry name" value="MFS general substrate transporter"/>
    <property type="match status" value="1"/>
</dbReference>
<feature type="transmembrane region" description="Helical" evidence="7">
    <location>
        <begin position="349"/>
        <end position="369"/>
    </location>
</feature>
<comment type="subcellular location">
    <subcellularLocation>
        <location evidence="1">Membrane</location>
        <topology evidence="1">Multi-pass membrane protein</topology>
    </subcellularLocation>
</comment>
<feature type="transmembrane region" description="Helical" evidence="7">
    <location>
        <begin position="375"/>
        <end position="396"/>
    </location>
</feature>
<dbReference type="InterPro" id="IPR036259">
    <property type="entry name" value="MFS_trans_sf"/>
</dbReference>
<dbReference type="PANTHER" id="PTHR43791:SF48">
    <property type="entry name" value="TRANSPORTER, PUTATIVE (AFU_ORTHOLOGUE AFUA_4G01000)-RELATED"/>
    <property type="match status" value="1"/>
</dbReference>
<evidence type="ECO:0000256" key="3">
    <source>
        <dbReference type="ARBA" id="ARBA00022692"/>
    </source>
</evidence>
<reference evidence="9" key="1">
    <citation type="submission" date="2018-03" db="EMBL/GenBank/DDBJ databases">
        <authorList>
            <person name="Guldener U."/>
        </authorList>
    </citation>
    <scope>NUCLEOTIDE SEQUENCE</scope>
</reference>
<keyword evidence="10" id="KW-1185">Reference proteome</keyword>
<evidence type="ECO:0000256" key="4">
    <source>
        <dbReference type="ARBA" id="ARBA00022989"/>
    </source>
</evidence>
<evidence type="ECO:0000256" key="5">
    <source>
        <dbReference type="ARBA" id="ARBA00023136"/>
    </source>
</evidence>
<feature type="transmembrane region" description="Helical" evidence="7">
    <location>
        <begin position="408"/>
        <end position="429"/>
    </location>
</feature>
<keyword evidence="4 7" id="KW-1133">Transmembrane helix</keyword>
<dbReference type="SUPFAM" id="SSF103473">
    <property type="entry name" value="MFS general substrate transporter"/>
    <property type="match status" value="1"/>
</dbReference>
<evidence type="ECO:0000256" key="7">
    <source>
        <dbReference type="SAM" id="Phobius"/>
    </source>
</evidence>
<proteinExistence type="predicted"/>
<accession>A0AAE8N511</accession>
<protein>
    <submittedName>
        <fullName evidence="9">Related to nicotinamide mononucleotide permease</fullName>
    </submittedName>
</protein>
<evidence type="ECO:0000313" key="9">
    <source>
        <dbReference type="EMBL" id="SPO05403.1"/>
    </source>
</evidence>
<evidence type="ECO:0000256" key="1">
    <source>
        <dbReference type="ARBA" id="ARBA00004141"/>
    </source>
</evidence>
<feature type="transmembrane region" description="Helical" evidence="7">
    <location>
        <begin position="324"/>
        <end position="342"/>
    </location>
</feature>
<organism evidence="9 10">
    <name type="scientific">Cephalotrichum gorgonifer</name>
    <dbReference type="NCBI Taxonomy" id="2041049"/>
    <lineage>
        <taxon>Eukaryota</taxon>
        <taxon>Fungi</taxon>
        <taxon>Dikarya</taxon>
        <taxon>Ascomycota</taxon>
        <taxon>Pezizomycotina</taxon>
        <taxon>Sordariomycetes</taxon>
        <taxon>Hypocreomycetidae</taxon>
        <taxon>Microascales</taxon>
        <taxon>Microascaceae</taxon>
        <taxon>Cephalotrichum</taxon>
    </lineage>
</organism>
<dbReference type="AlphaFoldDB" id="A0AAE8N511"/>
<keyword evidence="3 7" id="KW-0812">Transmembrane</keyword>
<dbReference type="InterPro" id="IPR020846">
    <property type="entry name" value="MFS_dom"/>
</dbReference>
<dbReference type="GO" id="GO:0022857">
    <property type="term" value="F:transmembrane transporter activity"/>
    <property type="evidence" value="ECO:0007669"/>
    <property type="project" value="InterPro"/>
</dbReference>
<dbReference type="Gene3D" id="1.20.1250.20">
    <property type="entry name" value="MFS general substrate transporter like domains"/>
    <property type="match status" value="2"/>
</dbReference>
<evidence type="ECO:0000256" key="6">
    <source>
        <dbReference type="SAM" id="MobiDB-lite"/>
    </source>
</evidence>
<evidence type="ECO:0000313" key="10">
    <source>
        <dbReference type="Proteomes" id="UP001187682"/>
    </source>
</evidence>
<dbReference type="PANTHER" id="PTHR43791">
    <property type="entry name" value="PERMEASE-RELATED"/>
    <property type="match status" value="1"/>
</dbReference>
<feature type="transmembrane region" description="Helical" evidence="7">
    <location>
        <begin position="50"/>
        <end position="69"/>
    </location>
</feature>
<dbReference type="PROSITE" id="PS50850">
    <property type="entry name" value="MFS"/>
    <property type="match status" value="1"/>
</dbReference>